<feature type="region of interest" description="Disordered" evidence="1">
    <location>
        <begin position="1"/>
        <end position="23"/>
    </location>
</feature>
<proteinExistence type="predicted"/>
<evidence type="ECO:0000313" key="2">
    <source>
        <dbReference type="EMBL" id="SVD46997.1"/>
    </source>
</evidence>
<accession>A0A382VKE6</accession>
<evidence type="ECO:0000256" key="1">
    <source>
        <dbReference type="SAM" id="MobiDB-lite"/>
    </source>
</evidence>
<gene>
    <name evidence="2" type="ORF">METZ01_LOCUS399851</name>
</gene>
<reference evidence="2" key="1">
    <citation type="submission" date="2018-05" db="EMBL/GenBank/DDBJ databases">
        <authorList>
            <person name="Lanie J.A."/>
            <person name="Ng W.-L."/>
            <person name="Kazmierczak K.M."/>
            <person name="Andrzejewski T.M."/>
            <person name="Davidsen T.M."/>
            <person name="Wayne K.J."/>
            <person name="Tettelin H."/>
            <person name="Glass J.I."/>
            <person name="Rusch D."/>
            <person name="Podicherti R."/>
            <person name="Tsui H.-C.T."/>
            <person name="Winkler M.E."/>
        </authorList>
    </citation>
    <scope>NUCLEOTIDE SEQUENCE</scope>
</reference>
<dbReference type="AlphaFoldDB" id="A0A382VKE6"/>
<dbReference type="EMBL" id="UINC01152686">
    <property type="protein sequence ID" value="SVD46997.1"/>
    <property type="molecule type" value="Genomic_DNA"/>
</dbReference>
<protein>
    <submittedName>
        <fullName evidence="2">Uncharacterized protein</fullName>
    </submittedName>
</protein>
<name>A0A382VKE6_9ZZZZ</name>
<sequence length="44" mass="4610">MHLNDPSELVRGSPCGDGGQPAGRLRFASRAAFFVTPPAQGLMP</sequence>
<feature type="non-terminal residue" evidence="2">
    <location>
        <position position="44"/>
    </location>
</feature>
<organism evidence="2">
    <name type="scientific">marine metagenome</name>
    <dbReference type="NCBI Taxonomy" id="408172"/>
    <lineage>
        <taxon>unclassified sequences</taxon>
        <taxon>metagenomes</taxon>
        <taxon>ecological metagenomes</taxon>
    </lineage>
</organism>